<keyword evidence="2" id="KW-1185">Reference proteome</keyword>
<accession>A0A1M7YQM6</accession>
<dbReference type="EMBL" id="FRFG01000009">
    <property type="protein sequence ID" value="SHO54951.1"/>
    <property type="molecule type" value="Genomic_DNA"/>
</dbReference>
<dbReference type="SUPFAM" id="SSF103642">
    <property type="entry name" value="Sec-C motif"/>
    <property type="match status" value="1"/>
</dbReference>
<name>A0A1M7YQM6_9VIBR</name>
<dbReference type="SUPFAM" id="SSF101327">
    <property type="entry name" value="YgfB-like"/>
    <property type="match status" value="1"/>
</dbReference>
<organism evidence="1 2">
    <name type="scientific">Vibrio quintilis</name>
    <dbReference type="NCBI Taxonomy" id="1117707"/>
    <lineage>
        <taxon>Bacteria</taxon>
        <taxon>Pseudomonadati</taxon>
        <taxon>Pseudomonadota</taxon>
        <taxon>Gammaproteobacteria</taxon>
        <taxon>Vibrionales</taxon>
        <taxon>Vibrionaceae</taxon>
        <taxon>Vibrio</taxon>
    </lineage>
</organism>
<protein>
    <recommendedName>
        <fullName evidence="3">Preprotein translocase subunit SecA</fullName>
    </recommendedName>
</protein>
<dbReference type="AlphaFoldDB" id="A0A1M7YQM6"/>
<dbReference type="Pfam" id="PF02810">
    <property type="entry name" value="SEC-C"/>
    <property type="match status" value="1"/>
</dbReference>
<dbReference type="RefSeq" id="WP_073579851.1">
    <property type="nucleotide sequence ID" value="NZ_AP024897.1"/>
</dbReference>
<dbReference type="OrthoDB" id="570299at2"/>
<evidence type="ECO:0000313" key="2">
    <source>
        <dbReference type="Proteomes" id="UP000184600"/>
    </source>
</evidence>
<dbReference type="Gene3D" id="3.10.450.50">
    <property type="match status" value="1"/>
</dbReference>
<dbReference type="Pfam" id="PF03695">
    <property type="entry name" value="UPF0149"/>
    <property type="match status" value="1"/>
</dbReference>
<gene>
    <name evidence="1" type="ORF">VQ7734_00670</name>
</gene>
<dbReference type="STRING" id="1117707.VQ7734_00670"/>
<evidence type="ECO:0008006" key="3">
    <source>
        <dbReference type="Google" id="ProtNLM"/>
    </source>
</evidence>
<reference evidence="2" key="1">
    <citation type="submission" date="2016-12" db="EMBL/GenBank/DDBJ databases">
        <authorList>
            <person name="Rodrigo-Torres L."/>
            <person name="Arahal R.D."/>
            <person name="Lucena T."/>
        </authorList>
    </citation>
    <scope>NUCLEOTIDE SEQUENCE [LARGE SCALE GENOMIC DNA]</scope>
</reference>
<sequence length="203" mass="22695">MSYQLLDIAGLPASESVLFIEGAMLAANMTCHPLPPETWHPLLFGSLDDHAEKLILTHYQSQYDVLAQPEHAFYAMFAQFSTEEIADFAEGFMTVWPLIEAGWLEASVSDGTHRMLQGLLTTWMLVIDEEQTHQQMRQAGLTELPSYDEMVPNLPWMIQEVFASADAVLTGGQGNRLNPYKTVSRNDPCPCGSGKKFKHCCLN</sequence>
<proteinExistence type="predicted"/>
<dbReference type="InterPro" id="IPR011978">
    <property type="entry name" value="YgfB-like"/>
</dbReference>
<dbReference type="InterPro" id="IPR004027">
    <property type="entry name" value="SEC_C_motif"/>
</dbReference>
<evidence type="ECO:0000313" key="1">
    <source>
        <dbReference type="EMBL" id="SHO54951.1"/>
    </source>
</evidence>
<dbReference type="Proteomes" id="UP000184600">
    <property type="component" value="Unassembled WGS sequence"/>
</dbReference>
<dbReference type="InterPro" id="IPR036255">
    <property type="entry name" value="YgfB-like_sf"/>
</dbReference>